<name>A0ABM1ZR77_AEDAL</name>
<protein>
    <submittedName>
        <fullName evidence="3">Uncharacterized protein</fullName>
    </submittedName>
</protein>
<accession>A0ABM1ZR77</accession>
<dbReference type="RefSeq" id="XP_062702839.1">
    <property type="nucleotide sequence ID" value="XM_062846855.1"/>
</dbReference>
<keyword evidence="4" id="KW-1185">Reference proteome</keyword>
<evidence type="ECO:0000313" key="4">
    <source>
        <dbReference type="Proteomes" id="UP000069940"/>
    </source>
</evidence>
<feature type="region of interest" description="Disordered" evidence="1">
    <location>
        <begin position="578"/>
        <end position="614"/>
    </location>
</feature>
<proteinExistence type="predicted"/>
<feature type="region of interest" description="Disordered" evidence="1">
    <location>
        <begin position="250"/>
        <end position="290"/>
    </location>
</feature>
<reference evidence="4" key="1">
    <citation type="journal article" date="2015" name="Proc. Natl. Acad. Sci. U.S.A.">
        <title>Genome sequence of the Asian Tiger mosquito, Aedes albopictus, reveals insights into its biology, genetics, and evolution.</title>
        <authorList>
            <person name="Chen X.G."/>
            <person name="Jiang X."/>
            <person name="Gu J."/>
            <person name="Xu M."/>
            <person name="Wu Y."/>
            <person name="Deng Y."/>
            <person name="Zhang C."/>
            <person name="Bonizzoni M."/>
            <person name="Dermauw W."/>
            <person name="Vontas J."/>
            <person name="Armbruster P."/>
            <person name="Huang X."/>
            <person name="Yang Y."/>
            <person name="Zhang H."/>
            <person name="He W."/>
            <person name="Peng H."/>
            <person name="Liu Y."/>
            <person name="Wu K."/>
            <person name="Chen J."/>
            <person name="Lirakis M."/>
            <person name="Topalis P."/>
            <person name="Van Leeuwen T."/>
            <person name="Hall A.B."/>
            <person name="Jiang X."/>
            <person name="Thorpe C."/>
            <person name="Mueller R.L."/>
            <person name="Sun C."/>
            <person name="Waterhouse R.M."/>
            <person name="Yan G."/>
            <person name="Tu Z.J."/>
            <person name="Fang X."/>
            <person name="James A.A."/>
        </authorList>
    </citation>
    <scope>NUCLEOTIDE SEQUENCE [LARGE SCALE GENOMIC DNA]</scope>
    <source>
        <strain evidence="4">Foshan</strain>
    </source>
</reference>
<feature type="signal peptide" evidence="2">
    <location>
        <begin position="1"/>
        <end position="17"/>
    </location>
</feature>
<feature type="region of interest" description="Disordered" evidence="1">
    <location>
        <begin position="538"/>
        <end position="557"/>
    </location>
</feature>
<feature type="chain" id="PRO_5047197431" evidence="2">
    <location>
        <begin position="18"/>
        <end position="750"/>
    </location>
</feature>
<feature type="region of interest" description="Disordered" evidence="1">
    <location>
        <begin position="716"/>
        <end position="750"/>
    </location>
</feature>
<reference evidence="3" key="2">
    <citation type="submission" date="2025-05" db="UniProtKB">
        <authorList>
            <consortium name="EnsemblMetazoa"/>
        </authorList>
    </citation>
    <scope>IDENTIFICATION</scope>
    <source>
        <strain evidence="3">Foshan</strain>
    </source>
</reference>
<organism evidence="3 4">
    <name type="scientific">Aedes albopictus</name>
    <name type="common">Asian tiger mosquito</name>
    <name type="synonym">Stegomyia albopicta</name>
    <dbReference type="NCBI Taxonomy" id="7160"/>
    <lineage>
        <taxon>Eukaryota</taxon>
        <taxon>Metazoa</taxon>
        <taxon>Ecdysozoa</taxon>
        <taxon>Arthropoda</taxon>
        <taxon>Hexapoda</taxon>
        <taxon>Insecta</taxon>
        <taxon>Pterygota</taxon>
        <taxon>Neoptera</taxon>
        <taxon>Endopterygota</taxon>
        <taxon>Diptera</taxon>
        <taxon>Nematocera</taxon>
        <taxon>Culicoidea</taxon>
        <taxon>Culicidae</taxon>
        <taxon>Culicinae</taxon>
        <taxon>Aedini</taxon>
        <taxon>Aedes</taxon>
        <taxon>Stegomyia</taxon>
    </lineage>
</organism>
<feature type="compositionally biased region" description="Basic and acidic residues" evidence="1">
    <location>
        <begin position="737"/>
        <end position="750"/>
    </location>
</feature>
<evidence type="ECO:0000313" key="3">
    <source>
        <dbReference type="EnsemblMetazoa" id="AALFPA23_020912.P30869"/>
    </source>
</evidence>
<evidence type="ECO:0000256" key="2">
    <source>
        <dbReference type="SAM" id="SignalP"/>
    </source>
</evidence>
<keyword evidence="2" id="KW-0732">Signal</keyword>
<dbReference type="EnsemblMetazoa" id="AALFPA23_020912.R30869">
    <property type="protein sequence ID" value="AALFPA23_020912.P30869"/>
    <property type="gene ID" value="AALFPA23_020912"/>
</dbReference>
<feature type="compositionally biased region" description="Polar residues" evidence="1">
    <location>
        <begin position="250"/>
        <end position="261"/>
    </location>
</feature>
<feature type="compositionally biased region" description="Low complexity" evidence="1">
    <location>
        <begin position="578"/>
        <end position="609"/>
    </location>
</feature>
<evidence type="ECO:0000256" key="1">
    <source>
        <dbReference type="SAM" id="MobiDB-lite"/>
    </source>
</evidence>
<dbReference type="GeneID" id="109621515"/>
<sequence>MKYTPLLLFLAISATCADYPQFKPMISGSYSKPSLLHPIWASKQAASHAALKQYMVQLRSGSRLSPVAVRPAPAMLMSLKRPVKSVFSPTYPLLKQPLIKRPLIGSAAQSPFVLNLSLKPKFQSSPPGPKTGEIVFEKLKPLIPQSSSGRLTSPKDGAIHTIPAPNLAGSKVKPVHQLKITSFEDSNHLEIDIQKPTKATFPAKSTFVAPSPTYAALSTPQPIAPFHHHHTPYPPATIHQYQVTEDHTNDVTLKNPFSGQKTYFAPDPDPSLPSKTLTPTSDPLSEPSNGKYLPNDLLIQAQTQAQTQYLPQPNTAPLIQKPYYEIVNAAAPQPGYAIPLATQPQLQQHILQQTSMLQGMPVSLYNPTYLVTQSNNLFNNHQQQLQTNLFKPETNFLGAVQTPQPDPGNLVFNSYSYKHGEPAASTGQILAATQDQLQELQTAVSQIQLNDLQSQHSNDVPTYAQLVGHEQLALHQQQIPQQSQLEQQLQQQLIEQHDKASRHQLTEGEIANLLNYGTINLHNQLSSNDYYHYNVDQEQQRPQSGLQHYQSPQPQQTYYDLSQRQAENDRILAQAQQDLYQQQQHHQQQQQQQQQLQQQQQQHHQQQQQPAATPSTDYLLAYQEHQQAVANALGATNEIQNSKRATEEPKTTTAPLRIFVPDAENDYPNSVKAQKRMDELNYDYADDEEGANMFNTEPSARTDDEQATVPEYMEEQLVDSTTKDDREVATDNIDYESEFHRPQYSNHRTE</sequence>
<feature type="compositionally biased region" description="Polar residues" evidence="1">
    <location>
        <begin position="273"/>
        <end position="288"/>
    </location>
</feature>
<dbReference type="Proteomes" id="UP000069940">
    <property type="component" value="Unassembled WGS sequence"/>
</dbReference>